<dbReference type="InterPro" id="IPR000683">
    <property type="entry name" value="Gfo/Idh/MocA-like_OxRdtase_N"/>
</dbReference>
<dbReference type="Gene3D" id="3.40.50.720">
    <property type="entry name" value="NAD(P)-binding Rossmann-like Domain"/>
    <property type="match status" value="1"/>
</dbReference>
<dbReference type="InterPro" id="IPR055170">
    <property type="entry name" value="GFO_IDH_MocA-like_dom"/>
</dbReference>
<dbReference type="Proteomes" id="UP000035265">
    <property type="component" value="Unassembled WGS sequence"/>
</dbReference>
<sequence length="319" mass="34016">MVRGTGSIGARHLRVLRALGVQDLVAVPVRPGRASSPELGDARIAAELPQEADVVVVATDTARHVDDAIEALDAGAGVVLVEKPLCADAADAAPLLAHPRRDRVRVSAPLRFHEGLRDARAAVTALPGGPVAARVVAQSWLPGWRPERDYRDSYSARPGEGGVLRDLVHEIDYALWTFGRPVALEGHASDVPSPVLGLAVDESADLSWRTAEGADVSIRIDYVTRPARRSMLVTSPDGSVLWDVLGARVETVGADGSVASTEYPQDHDRDVILSRQTQALLALGAGQGDDLLDLETALLAVRIGERVRESTGQRRTEFA</sequence>
<dbReference type="GO" id="GO:0000166">
    <property type="term" value="F:nucleotide binding"/>
    <property type="evidence" value="ECO:0007669"/>
    <property type="project" value="InterPro"/>
</dbReference>
<dbReference type="RefSeq" id="WP_269429997.1">
    <property type="nucleotide sequence ID" value="NZ_JNBQ01000004.1"/>
</dbReference>
<evidence type="ECO:0000313" key="4">
    <source>
        <dbReference type="EMBL" id="KLN35480.1"/>
    </source>
</evidence>
<dbReference type="Pfam" id="PF01408">
    <property type="entry name" value="GFO_IDH_MocA"/>
    <property type="match status" value="1"/>
</dbReference>
<dbReference type="STRING" id="264251.FB00_06830"/>
<proteinExistence type="predicted"/>
<accession>A0A0H2KPQ8</accession>
<feature type="domain" description="GFO/IDH/MocA-like oxidoreductase" evidence="3">
    <location>
        <begin position="139"/>
        <end position="238"/>
    </location>
</feature>
<evidence type="ECO:0000259" key="3">
    <source>
        <dbReference type="Pfam" id="PF22725"/>
    </source>
</evidence>
<keyword evidence="1" id="KW-0520">NAD</keyword>
<protein>
    <submittedName>
        <fullName evidence="4">Uncharacterized protein</fullName>
    </submittedName>
</protein>
<dbReference type="PANTHER" id="PTHR43377:SF1">
    <property type="entry name" value="BILIVERDIN REDUCTASE A"/>
    <property type="match status" value="1"/>
</dbReference>
<keyword evidence="5" id="KW-1185">Reference proteome</keyword>
<dbReference type="Pfam" id="PF22725">
    <property type="entry name" value="GFO_IDH_MocA_C3"/>
    <property type="match status" value="1"/>
</dbReference>
<evidence type="ECO:0000259" key="2">
    <source>
        <dbReference type="Pfam" id="PF01408"/>
    </source>
</evidence>
<dbReference type="SUPFAM" id="SSF51735">
    <property type="entry name" value="NAD(P)-binding Rossmann-fold domains"/>
    <property type="match status" value="1"/>
</dbReference>
<dbReference type="EMBL" id="JNBQ01000004">
    <property type="protein sequence ID" value="KLN35480.1"/>
    <property type="molecule type" value="Genomic_DNA"/>
</dbReference>
<dbReference type="AlphaFoldDB" id="A0A0H2KPQ8"/>
<feature type="domain" description="Gfo/Idh/MocA-like oxidoreductase N-terminal" evidence="2">
    <location>
        <begin position="4"/>
        <end position="107"/>
    </location>
</feature>
<dbReference type="Gene3D" id="3.30.360.10">
    <property type="entry name" value="Dihydrodipicolinate Reductase, domain 2"/>
    <property type="match status" value="1"/>
</dbReference>
<evidence type="ECO:0000313" key="5">
    <source>
        <dbReference type="Proteomes" id="UP000035265"/>
    </source>
</evidence>
<dbReference type="SUPFAM" id="SSF55347">
    <property type="entry name" value="Glyceraldehyde-3-phosphate dehydrogenase-like, C-terminal domain"/>
    <property type="match status" value="1"/>
</dbReference>
<gene>
    <name evidence="4" type="ORF">FB00_06830</name>
</gene>
<dbReference type="PANTHER" id="PTHR43377">
    <property type="entry name" value="BILIVERDIN REDUCTASE A"/>
    <property type="match status" value="1"/>
</dbReference>
<name>A0A0H2KPQ8_9MICO</name>
<dbReference type="InterPro" id="IPR036291">
    <property type="entry name" value="NAD(P)-bd_dom_sf"/>
</dbReference>
<reference evidence="4 5" key="1">
    <citation type="submission" date="2014-05" db="EMBL/GenBank/DDBJ databases">
        <title>Cellulosimicrobium funkei U11 genome.</title>
        <authorList>
            <person name="Hu C."/>
            <person name="Gong Y."/>
            <person name="Wan W."/>
            <person name="Jiang M."/>
        </authorList>
    </citation>
    <scope>NUCLEOTIDE SEQUENCE [LARGE SCALE GENOMIC DNA]</scope>
    <source>
        <strain evidence="4 5">U11</strain>
    </source>
</reference>
<dbReference type="InterPro" id="IPR051450">
    <property type="entry name" value="Gfo/Idh/MocA_Oxidoreductases"/>
</dbReference>
<organism evidence="4 5">
    <name type="scientific">Cellulosimicrobium funkei</name>
    <dbReference type="NCBI Taxonomy" id="264251"/>
    <lineage>
        <taxon>Bacteria</taxon>
        <taxon>Bacillati</taxon>
        <taxon>Actinomycetota</taxon>
        <taxon>Actinomycetes</taxon>
        <taxon>Micrococcales</taxon>
        <taxon>Promicromonosporaceae</taxon>
        <taxon>Cellulosimicrobium</taxon>
    </lineage>
</organism>
<evidence type="ECO:0000256" key="1">
    <source>
        <dbReference type="ARBA" id="ARBA00023027"/>
    </source>
</evidence>
<comment type="caution">
    <text evidence="4">The sequence shown here is derived from an EMBL/GenBank/DDBJ whole genome shotgun (WGS) entry which is preliminary data.</text>
</comment>
<dbReference type="PATRIC" id="fig|264251.5.peg.1391"/>